<dbReference type="PANTHER" id="PTHR34219">
    <property type="entry name" value="IRON-REGULATED INNER MEMBRANE PROTEIN-RELATED"/>
    <property type="match status" value="1"/>
</dbReference>
<dbReference type="Proteomes" id="UP000094580">
    <property type="component" value="Unassembled WGS sequence"/>
</dbReference>
<dbReference type="EMBL" id="MDKC01000013">
    <property type="protein sequence ID" value="ODG91892.1"/>
    <property type="molecule type" value="Genomic_DNA"/>
</dbReference>
<organism evidence="2 3">
    <name type="scientific">Gottfriedia luciferensis</name>
    <dbReference type="NCBI Taxonomy" id="178774"/>
    <lineage>
        <taxon>Bacteria</taxon>
        <taxon>Bacillati</taxon>
        <taxon>Bacillota</taxon>
        <taxon>Bacilli</taxon>
        <taxon>Bacillales</taxon>
        <taxon>Bacillaceae</taxon>
        <taxon>Gottfriedia</taxon>
    </lineage>
</organism>
<protein>
    <recommendedName>
        <fullName evidence="4">Iron-regulated membrane protein</fullName>
    </recommendedName>
</protein>
<feature type="transmembrane region" description="Helical" evidence="1">
    <location>
        <begin position="143"/>
        <end position="165"/>
    </location>
</feature>
<sequence>MKKKKGVRKFILTLHLVCSLVFGLFIIAVCATGSVLVFGNQIEHILNPQYFKPASSERNIGVKEAEKIFLEHYKGFQISRMDVPSKLTDVYHASMSKGHNEIEAYVDPSNGKLLGNFDREKSIVSFVKELHTHLLLDEIGETIIGIVAIAFIIILITGIYLWYPGIKRMFKSLKIKWNKSQMAKNLSLHNFIGVITLPFLLVVAITGMLFPFQEKIEESLKLKFTSNYPEELKSVDNGKQQIGLDTIVAQINKLHPEGELYKLRLPADKEGVIEAQLSDGSYDPEGKGNTSEFFDQFSGKHLGTFSKNTETVYDKFFIWRESLHRGTFGGVFVKIIYALVGIAPLGLGITGITMWALKRKNKVKKMSKLQQTA</sequence>
<reference evidence="2 3" key="1">
    <citation type="submission" date="2016-07" db="EMBL/GenBank/DDBJ databases">
        <authorList>
            <person name="Townsley L."/>
            <person name="Shank E.A."/>
        </authorList>
    </citation>
    <scope>NUCLEOTIDE SEQUENCE [LARGE SCALE GENOMIC DNA]</scope>
    <source>
        <strain evidence="2 3">CH01</strain>
    </source>
</reference>
<evidence type="ECO:0000313" key="2">
    <source>
        <dbReference type="EMBL" id="ODG91892.1"/>
    </source>
</evidence>
<evidence type="ECO:0000313" key="3">
    <source>
        <dbReference type="Proteomes" id="UP000094580"/>
    </source>
</evidence>
<dbReference type="RefSeq" id="WP_069033704.1">
    <property type="nucleotide sequence ID" value="NZ_MDKC01000013.1"/>
</dbReference>
<feature type="transmembrane region" description="Helical" evidence="1">
    <location>
        <begin position="335"/>
        <end position="357"/>
    </location>
</feature>
<name>A0ABX2ZQ97_9BACI</name>
<gene>
    <name evidence="2" type="ORF">BED47_05275</name>
</gene>
<keyword evidence="1" id="KW-1133">Transmembrane helix</keyword>
<dbReference type="Pfam" id="PF03929">
    <property type="entry name" value="PepSY_TM"/>
    <property type="match status" value="1"/>
</dbReference>
<evidence type="ECO:0008006" key="4">
    <source>
        <dbReference type="Google" id="ProtNLM"/>
    </source>
</evidence>
<comment type="caution">
    <text evidence="2">The sequence shown here is derived from an EMBL/GenBank/DDBJ whole genome shotgun (WGS) entry which is preliminary data.</text>
</comment>
<feature type="transmembrane region" description="Helical" evidence="1">
    <location>
        <begin position="186"/>
        <end position="210"/>
    </location>
</feature>
<keyword evidence="1" id="KW-0812">Transmembrane</keyword>
<feature type="transmembrane region" description="Helical" evidence="1">
    <location>
        <begin position="12"/>
        <end position="38"/>
    </location>
</feature>
<keyword evidence="3" id="KW-1185">Reference proteome</keyword>
<proteinExistence type="predicted"/>
<dbReference type="InterPro" id="IPR005625">
    <property type="entry name" value="PepSY-ass_TM"/>
</dbReference>
<accession>A0ABX2ZQ97</accession>
<keyword evidence="1" id="KW-0472">Membrane</keyword>
<evidence type="ECO:0000256" key="1">
    <source>
        <dbReference type="SAM" id="Phobius"/>
    </source>
</evidence>